<dbReference type="EMBL" id="BMES01000001">
    <property type="protein sequence ID" value="GGH15651.1"/>
    <property type="molecule type" value="Genomic_DNA"/>
</dbReference>
<accession>A0A917MHL1</accession>
<name>A0A917MHL1_9HYPH</name>
<dbReference type="AlphaFoldDB" id="A0A917MHL1"/>
<gene>
    <name evidence="2" type="ORF">GCM10007036_15790</name>
</gene>
<protein>
    <submittedName>
        <fullName evidence="2">Uncharacterized protein</fullName>
    </submittedName>
</protein>
<reference evidence="2" key="2">
    <citation type="submission" date="2020-09" db="EMBL/GenBank/DDBJ databases">
        <authorList>
            <person name="Sun Q."/>
            <person name="Zhou Y."/>
        </authorList>
    </citation>
    <scope>NUCLEOTIDE SEQUENCE</scope>
    <source>
        <strain evidence="2">CGMCC 1.12214</strain>
    </source>
</reference>
<reference evidence="2" key="1">
    <citation type="journal article" date="2014" name="Int. J. Syst. Evol. Microbiol.">
        <title>Complete genome sequence of Corynebacterium casei LMG S-19264T (=DSM 44701T), isolated from a smear-ripened cheese.</title>
        <authorList>
            <consortium name="US DOE Joint Genome Institute (JGI-PGF)"/>
            <person name="Walter F."/>
            <person name="Albersmeier A."/>
            <person name="Kalinowski J."/>
            <person name="Ruckert C."/>
        </authorList>
    </citation>
    <scope>NUCLEOTIDE SEQUENCE</scope>
    <source>
        <strain evidence="2">CGMCC 1.12214</strain>
    </source>
</reference>
<keyword evidence="1" id="KW-0732">Signal</keyword>
<organism evidence="2 3">
    <name type="scientific">Alsobacter metallidurans</name>
    <dbReference type="NCBI Taxonomy" id="340221"/>
    <lineage>
        <taxon>Bacteria</taxon>
        <taxon>Pseudomonadati</taxon>
        <taxon>Pseudomonadota</taxon>
        <taxon>Alphaproteobacteria</taxon>
        <taxon>Hyphomicrobiales</taxon>
        <taxon>Alsobacteraceae</taxon>
        <taxon>Alsobacter</taxon>
    </lineage>
</organism>
<dbReference type="Proteomes" id="UP000603912">
    <property type="component" value="Unassembled WGS sequence"/>
</dbReference>
<feature type="signal peptide" evidence="1">
    <location>
        <begin position="1"/>
        <end position="23"/>
    </location>
</feature>
<feature type="chain" id="PRO_5037518354" evidence="1">
    <location>
        <begin position="24"/>
        <end position="122"/>
    </location>
</feature>
<dbReference type="RefSeq" id="WP_188517100.1">
    <property type="nucleotide sequence ID" value="NZ_BMES01000001.1"/>
</dbReference>
<comment type="caution">
    <text evidence="2">The sequence shown here is derived from an EMBL/GenBank/DDBJ whole genome shotgun (WGS) entry which is preliminary data.</text>
</comment>
<sequence>MKKTAAIVIAAAAAWLGASSAQAAPFPVAPLTGAEDGLVQTVQENPIVYRNGRQCQRASSGAVVCRPAGGGYGYGRGYDRGYGRGYGREYGRGYGYGRSENPVVYRNGRQCQRASSGRVICR</sequence>
<evidence type="ECO:0000313" key="3">
    <source>
        <dbReference type="Proteomes" id="UP000603912"/>
    </source>
</evidence>
<proteinExistence type="predicted"/>
<evidence type="ECO:0000256" key="1">
    <source>
        <dbReference type="SAM" id="SignalP"/>
    </source>
</evidence>
<evidence type="ECO:0000313" key="2">
    <source>
        <dbReference type="EMBL" id="GGH15651.1"/>
    </source>
</evidence>
<keyword evidence="3" id="KW-1185">Reference proteome</keyword>